<dbReference type="Pfam" id="PF14006">
    <property type="entry name" value="YqzL"/>
    <property type="match status" value="1"/>
</dbReference>
<dbReference type="EMBL" id="ARZA01000004">
    <property type="protein sequence ID" value="EOD01872.1"/>
    <property type="molecule type" value="Genomic_DNA"/>
</dbReference>
<dbReference type="Proteomes" id="UP000013378">
    <property type="component" value="Unassembled WGS sequence"/>
</dbReference>
<keyword evidence="2" id="KW-1185">Reference proteome</keyword>
<evidence type="ECO:0008006" key="3">
    <source>
        <dbReference type="Google" id="ProtNLM"/>
    </source>
</evidence>
<dbReference type="InterPro" id="IPR025617">
    <property type="entry name" value="YqzL"/>
</dbReference>
<accession>R1AYT5</accession>
<name>R1AYT5_9FIRM</name>
<evidence type="ECO:0000313" key="1">
    <source>
        <dbReference type="EMBL" id="EOD01872.1"/>
    </source>
</evidence>
<comment type="caution">
    <text evidence="1">The sequence shown here is derived from an EMBL/GenBank/DDBJ whole genome shotgun (WGS) entry which is preliminary data.</text>
</comment>
<organism evidence="1 2">
    <name type="scientific">Caldisalinibacter kiritimatiensis</name>
    <dbReference type="NCBI Taxonomy" id="1304284"/>
    <lineage>
        <taxon>Bacteria</taxon>
        <taxon>Bacillati</taxon>
        <taxon>Bacillota</taxon>
        <taxon>Tissierellia</taxon>
        <taxon>Tissierellales</taxon>
        <taxon>Thermohalobacteraceae</taxon>
        <taxon>Caldisalinibacter</taxon>
    </lineage>
</organism>
<proteinExistence type="predicted"/>
<gene>
    <name evidence="1" type="ORF">L21TH_0033</name>
</gene>
<evidence type="ECO:0000313" key="2">
    <source>
        <dbReference type="Proteomes" id="UP000013378"/>
    </source>
</evidence>
<reference evidence="1 2" key="1">
    <citation type="journal article" date="2015" name="Geomicrobiol. J.">
        <title>Caldisalinibacter kiritimatiensis gen. nov., sp. nov., a moderately thermohalophilic thiosulfate-reducing bacterium from a hypersaline microbial mat.</title>
        <authorList>
            <person name="Ben Hania W."/>
            <person name="Joseph M."/>
            <person name="Fiebig A."/>
            <person name="Bunk B."/>
            <person name="Klenk H.-P."/>
            <person name="Fardeau M.-L."/>
            <person name="Spring S."/>
        </authorList>
    </citation>
    <scope>NUCLEOTIDE SEQUENCE [LARGE SCALE GENOMIC DNA]</scope>
    <source>
        <strain evidence="1 2">L21-TH-D2</strain>
    </source>
</reference>
<dbReference type="RefSeq" id="WP_006305369.1">
    <property type="nucleotide sequence ID" value="NZ_ARZA01000004.1"/>
</dbReference>
<dbReference type="STRING" id="1304284.L21TH_0033"/>
<protein>
    <recommendedName>
        <fullName evidence="3">YqzL-like protein</fullName>
    </recommendedName>
</protein>
<dbReference type="AlphaFoldDB" id="R1AYT5"/>
<sequence length="45" mass="5385">MLLRDEMWKIFEASGNINAYLYYKESGKYDKKERVAKKEKVLQGI</sequence>
<dbReference type="OrthoDB" id="1956766at2"/>